<comment type="caution">
    <text evidence="1">The sequence shown here is derived from an EMBL/GenBank/DDBJ whole genome shotgun (WGS) entry which is preliminary data.</text>
</comment>
<dbReference type="Proteomes" id="UP000822688">
    <property type="component" value="Chromosome V"/>
</dbReference>
<evidence type="ECO:0000313" key="2">
    <source>
        <dbReference type="Proteomes" id="UP000822688"/>
    </source>
</evidence>
<keyword evidence="2" id="KW-1185">Reference proteome</keyword>
<name>A0A8T0HSK6_CERPU</name>
<protein>
    <submittedName>
        <fullName evidence="1">Uncharacterized protein</fullName>
    </submittedName>
</protein>
<organism evidence="1 2">
    <name type="scientific">Ceratodon purpureus</name>
    <name type="common">Fire moss</name>
    <name type="synonym">Dicranum purpureum</name>
    <dbReference type="NCBI Taxonomy" id="3225"/>
    <lineage>
        <taxon>Eukaryota</taxon>
        <taxon>Viridiplantae</taxon>
        <taxon>Streptophyta</taxon>
        <taxon>Embryophyta</taxon>
        <taxon>Bryophyta</taxon>
        <taxon>Bryophytina</taxon>
        <taxon>Bryopsida</taxon>
        <taxon>Dicranidae</taxon>
        <taxon>Pseudoditrichales</taxon>
        <taxon>Ditrichaceae</taxon>
        <taxon>Ceratodon</taxon>
    </lineage>
</organism>
<gene>
    <name evidence="1" type="ORF">KC19_VG185900</name>
</gene>
<reference evidence="1" key="1">
    <citation type="submission" date="2020-06" db="EMBL/GenBank/DDBJ databases">
        <title>WGS assembly of Ceratodon purpureus strain R40.</title>
        <authorList>
            <person name="Carey S.B."/>
            <person name="Jenkins J."/>
            <person name="Shu S."/>
            <person name="Lovell J.T."/>
            <person name="Sreedasyam A."/>
            <person name="Maumus F."/>
            <person name="Tiley G.P."/>
            <person name="Fernandez-Pozo N."/>
            <person name="Barry K."/>
            <person name="Chen C."/>
            <person name="Wang M."/>
            <person name="Lipzen A."/>
            <person name="Daum C."/>
            <person name="Saski C.A."/>
            <person name="Payton A.C."/>
            <person name="Mcbreen J.C."/>
            <person name="Conrad R.E."/>
            <person name="Kollar L.M."/>
            <person name="Olsson S."/>
            <person name="Huttunen S."/>
            <person name="Landis J.B."/>
            <person name="Wickett N.J."/>
            <person name="Johnson M.G."/>
            <person name="Rensing S.A."/>
            <person name="Grimwood J."/>
            <person name="Schmutz J."/>
            <person name="Mcdaniel S.F."/>
        </authorList>
    </citation>
    <scope>NUCLEOTIDE SEQUENCE</scope>
    <source>
        <strain evidence="1">R40</strain>
    </source>
</reference>
<proteinExistence type="predicted"/>
<dbReference type="AlphaFoldDB" id="A0A8T0HSK6"/>
<evidence type="ECO:0000313" key="1">
    <source>
        <dbReference type="EMBL" id="KAG0573533.1"/>
    </source>
</evidence>
<accession>A0A8T0HSK6</accession>
<sequence>MTQQHHTHVLYLPLRNLRLTSTASNVSCWRSLSRSLSGSFSRSLSGSFSRSAPCPSALRYLNKTTSASSLHTPAFSQRRSSRVHPLGICVHPLSHPTSPATARMNPVPAQRRASDRPSIVRILPLTLVTGCVYMR</sequence>
<dbReference type="EMBL" id="CM026426">
    <property type="protein sequence ID" value="KAG0573533.1"/>
    <property type="molecule type" value="Genomic_DNA"/>
</dbReference>